<feature type="region of interest" description="Disordered" evidence="1">
    <location>
        <begin position="251"/>
        <end position="273"/>
    </location>
</feature>
<feature type="region of interest" description="Disordered" evidence="1">
    <location>
        <begin position="1"/>
        <end position="28"/>
    </location>
</feature>
<protein>
    <submittedName>
        <fullName evidence="2">Uncharacterized protein</fullName>
    </submittedName>
</protein>
<evidence type="ECO:0000313" key="3">
    <source>
        <dbReference type="Proteomes" id="UP001176961"/>
    </source>
</evidence>
<keyword evidence="3" id="KW-1185">Reference proteome</keyword>
<proteinExistence type="predicted"/>
<gene>
    <name evidence="2" type="ORF">CYNAS_LOCUS10039</name>
</gene>
<dbReference type="Proteomes" id="UP001176961">
    <property type="component" value="Unassembled WGS sequence"/>
</dbReference>
<name>A0AA36M4Y7_CYLNA</name>
<dbReference type="EMBL" id="CATQJL010000223">
    <property type="protein sequence ID" value="CAJ0598056.1"/>
    <property type="molecule type" value="Genomic_DNA"/>
</dbReference>
<evidence type="ECO:0000256" key="1">
    <source>
        <dbReference type="SAM" id="MobiDB-lite"/>
    </source>
</evidence>
<comment type="caution">
    <text evidence="2">The sequence shown here is derived from an EMBL/GenBank/DDBJ whole genome shotgun (WGS) entry which is preliminary data.</text>
</comment>
<feature type="compositionally biased region" description="Basic residues" evidence="1">
    <location>
        <begin position="1"/>
        <end position="10"/>
    </location>
</feature>
<evidence type="ECO:0000313" key="2">
    <source>
        <dbReference type="EMBL" id="CAJ0598056.1"/>
    </source>
</evidence>
<sequence>MIKSAQKKRKSDVFLEANSTQPLKKERPWYDAEVQSGVKEAPEKSRRKSIVGLGKGLLKKMRSSSALKDRNNKDSSICAMSSSTSTLPVFKHPCLNIRLDPMPEDQISYKSDSSALSSDTSLPPSFHRNKELIRLVGEIPKDAQGWGENVSFTSESVSEDGAPSTGSVASLCTPARDFRREKKRGSARSMPPESELIRGLCNSAIRRTHSSVSDTVASPQHFARDRSMRLREKLLLSASMAELPEEEVAPVATSNEINDAATPVHASETSSRRSSFVWSTLRSKSRIFGSKKRDSISTPLSVSTMEPAADEEKVTPSGRPLRRCSASSSSVHKRVSSALKKGFGIRGSNSNLASDLPTRTPAGILKRSSTTSKDRCRKSSNFTRRCSDVSSVLERQVRIDQKRKEAEEAELYLEKVLISERPALEVLYEDDYDAVVVDVGATGLPISATAKAILFGKNAAELHKICMSNPYKNGILPTPKGMPDIIYIASDTNDAPDKRVRIGMATGMREAFEKNGQLKKVLAYPFCVPEDPELADFVIYQFLLTSYKALTWTPKVKNFDGTITLAGVTFENCIRMRRLHEKLVAAEVRPRIQAYASLPCSTNELNEGGK</sequence>
<organism evidence="2 3">
    <name type="scientific">Cylicocyclus nassatus</name>
    <name type="common">Nematode worm</name>
    <dbReference type="NCBI Taxonomy" id="53992"/>
    <lineage>
        <taxon>Eukaryota</taxon>
        <taxon>Metazoa</taxon>
        <taxon>Ecdysozoa</taxon>
        <taxon>Nematoda</taxon>
        <taxon>Chromadorea</taxon>
        <taxon>Rhabditida</taxon>
        <taxon>Rhabditina</taxon>
        <taxon>Rhabditomorpha</taxon>
        <taxon>Strongyloidea</taxon>
        <taxon>Strongylidae</taxon>
        <taxon>Cylicocyclus</taxon>
    </lineage>
</organism>
<accession>A0AA36M4Y7</accession>
<feature type="region of interest" description="Disordered" evidence="1">
    <location>
        <begin position="289"/>
        <end position="327"/>
    </location>
</feature>
<reference evidence="2" key="1">
    <citation type="submission" date="2023-07" db="EMBL/GenBank/DDBJ databases">
        <authorList>
            <consortium name="CYATHOMIX"/>
        </authorList>
    </citation>
    <scope>NUCLEOTIDE SEQUENCE</scope>
    <source>
        <strain evidence="2">N/A</strain>
    </source>
</reference>
<dbReference type="AlphaFoldDB" id="A0AA36M4Y7"/>